<dbReference type="RefSeq" id="WP_185373203.1">
    <property type="nucleotide sequence ID" value="NZ_JAARRM010000002.1"/>
</dbReference>
<organism evidence="1 2">
    <name type="scientific">Listeria aquatica</name>
    <dbReference type="NCBI Taxonomy" id="1494960"/>
    <lineage>
        <taxon>Bacteria</taxon>
        <taxon>Bacillati</taxon>
        <taxon>Bacillota</taxon>
        <taxon>Bacilli</taxon>
        <taxon>Bacillales</taxon>
        <taxon>Listeriaceae</taxon>
        <taxon>Listeria</taxon>
    </lineage>
</organism>
<protein>
    <recommendedName>
        <fullName evidence="3">Crp/Fnr family transcriptional regulator</fullName>
    </recommendedName>
</protein>
<dbReference type="SUPFAM" id="SSF46785">
    <property type="entry name" value="Winged helix' DNA-binding domain"/>
    <property type="match status" value="1"/>
</dbReference>
<evidence type="ECO:0000313" key="1">
    <source>
        <dbReference type="EMBL" id="MBC1521346.1"/>
    </source>
</evidence>
<dbReference type="Gene3D" id="2.60.120.10">
    <property type="entry name" value="Jelly Rolls"/>
    <property type="match status" value="1"/>
</dbReference>
<sequence length="221" mass="25956">MDFISLHEKVTEGNNLFYFLLDMFPFEKKRMRRTEEYHVETTSLILVTKGIVAKKTKHFNTENGIYSLLVQGSILWLMNHEEDIVLENEHDAEIAILNKSVVFEKLDRDGLLSHLLLEQLIQKQKEYQFQSYILHDGKARIAAILLYLAALNKEMYSFDNFIIPYNTRFTKLASYGYCSRSLVAKTVKELESMHVIKKVDKKIEIFDLRKMNQWIQLGGKL</sequence>
<dbReference type="InterPro" id="IPR014710">
    <property type="entry name" value="RmlC-like_jellyroll"/>
</dbReference>
<evidence type="ECO:0000313" key="2">
    <source>
        <dbReference type="Proteomes" id="UP000559885"/>
    </source>
</evidence>
<dbReference type="AlphaFoldDB" id="A0A841ZM30"/>
<reference evidence="1 2" key="1">
    <citation type="submission" date="2020-03" db="EMBL/GenBank/DDBJ databases">
        <title>Soil Listeria distribution.</title>
        <authorList>
            <person name="Liao J."/>
            <person name="Wiedmann M."/>
        </authorList>
    </citation>
    <scope>NUCLEOTIDE SEQUENCE [LARGE SCALE GENOMIC DNA]</scope>
    <source>
        <strain evidence="1 2">FSL L7-1507</strain>
    </source>
</reference>
<dbReference type="Proteomes" id="UP000559885">
    <property type="component" value="Unassembled WGS sequence"/>
</dbReference>
<evidence type="ECO:0008006" key="3">
    <source>
        <dbReference type="Google" id="ProtNLM"/>
    </source>
</evidence>
<comment type="caution">
    <text evidence="1">The sequence shown here is derived from an EMBL/GenBank/DDBJ whole genome shotgun (WGS) entry which is preliminary data.</text>
</comment>
<proteinExistence type="predicted"/>
<accession>A0A841ZM30</accession>
<dbReference type="EMBL" id="JAARRM010000002">
    <property type="protein sequence ID" value="MBC1521346.1"/>
    <property type="molecule type" value="Genomic_DNA"/>
</dbReference>
<dbReference type="InterPro" id="IPR036390">
    <property type="entry name" value="WH_DNA-bd_sf"/>
</dbReference>
<name>A0A841ZM30_9LIST</name>
<gene>
    <name evidence="1" type="ORF">HB912_06775</name>
</gene>